<dbReference type="PANTHER" id="PTHR46244">
    <property type="entry name" value="PHOSPHOENOLPYRUVATE-PROTEIN PHOSPHOTRANSFERASE"/>
    <property type="match status" value="1"/>
</dbReference>
<dbReference type="SUPFAM" id="SSF47831">
    <property type="entry name" value="Enzyme I of the PEP:sugar phosphotransferase system HPr-binding (sub)domain"/>
    <property type="match status" value="1"/>
</dbReference>
<dbReference type="PROSITE" id="PS00372">
    <property type="entry name" value="PTS_EIIA_TYPE_2_HIS"/>
    <property type="match status" value="1"/>
</dbReference>
<dbReference type="InterPro" id="IPR001020">
    <property type="entry name" value="PTS_HPr_His_P_site"/>
</dbReference>
<comment type="cofactor">
    <cofactor evidence="2">
        <name>Mg(2+)</name>
        <dbReference type="ChEBI" id="CHEBI:18420"/>
    </cofactor>
</comment>
<dbReference type="InterPro" id="IPR018274">
    <property type="entry name" value="PEP_util_AS"/>
</dbReference>
<dbReference type="Gene3D" id="3.20.20.60">
    <property type="entry name" value="Phosphoenolpyruvate-binding domains"/>
    <property type="match status" value="1"/>
</dbReference>
<evidence type="ECO:0000256" key="10">
    <source>
        <dbReference type="ARBA" id="ARBA00022553"/>
    </source>
</evidence>
<proteinExistence type="inferred from homology"/>
<evidence type="ECO:0000256" key="5">
    <source>
        <dbReference type="ARBA" id="ARBA00007837"/>
    </source>
</evidence>
<evidence type="ECO:0000313" key="20">
    <source>
        <dbReference type="EMBL" id="MBK6974530.1"/>
    </source>
</evidence>
<dbReference type="Pfam" id="PF00381">
    <property type="entry name" value="PTS-HPr"/>
    <property type="match status" value="1"/>
</dbReference>
<dbReference type="Gene3D" id="3.30.1340.10">
    <property type="entry name" value="HPr-like"/>
    <property type="match status" value="1"/>
</dbReference>
<dbReference type="PRINTS" id="PR01736">
    <property type="entry name" value="PHPHTRNFRASE"/>
</dbReference>
<dbReference type="PROSITE" id="PS00589">
    <property type="entry name" value="PTS_HPR_SER"/>
    <property type="match status" value="1"/>
</dbReference>
<evidence type="ECO:0000256" key="9">
    <source>
        <dbReference type="ARBA" id="ARBA00022490"/>
    </source>
</evidence>
<dbReference type="InterPro" id="IPR016152">
    <property type="entry name" value="PTrfase/Anion_transptr"/>
</dbReference>
<evidence type="ECO:0000259" key="18">
    <source>
        <dbReference type="PROSITE" id="PS51094"/>
    </source>
</evidence>
<dbReference type="InterPro" id="IPR040442">
    <property type="entry name" value="Pyrv_kinase-like_dom_sf"/>
</dbReference>
<dbReference type="Pfam" id="PF05524">
    <property type="entry name" value="PEP-utilisers_N"/>
    <property type="match status" value="1"/>
</dbReference>
<evidence type="ECO:0000259" key="19">
    <source>
        <dbReference type="PROSITE" id="PS51350"/>
    </source>
</evidence>
<dbReference type="PROSITE" id="PS51350">
    <property type="entry name" value="PTS_HPR_DOM"/>
    <property type="match status" value="1"/>
</dbReference>
<dbReference type="EC" id="2.7.3.9" evidence="6"/>
<keyword evidence="15" id="KW-0418">Kinase</keyword>
<dbReference type="InterPro" id="IPR036637">
    <property type="entry name" value="Phosphohistidine_dom_sf"/>
</dbReference>
<dbReference type="PROSITE" id="PS00742">
    <property type="entry name" value="PEP_ENZYMES_2"/>
    <property type="match status" value="1"/>
</dbReference>
<dbReference type="GO" id="GO:0008965">
    <property type="term" value="F:phosphoenolpyruvate-protein phosphotransferase activity"/>
    <property type="evidence" value="ECO:0007669"/>
    <property type="project" value="UniProtKB-EC"/>
</dbReference>
<evidence type="ECO:0000256" key="11">
    <source>
        <dbReference type="ARBA" id="ARBA00022597"/>
    </source>
</evidence>
<dbReference type="Pfam" id="PF02896">
    <property type="entry name" value="PEP-utilizers_C"/>
    <property type="match status" value="1"/>
</dbReference>
<comment type="similarity">
    <text evidence="5">Belongs to the PEP-utilizing enzyme family.</text>
</comment>
<dbReference type="InterPro" id="IPR015813">
    <property type="entry name" value="Pyrv/PenolPyrv_kinase-like_dom"/>
</dbReference>
<keyword evidence="8" id="KW-0813">Transport</keyword>
<evidence type="ECO:0000256" key="12">
    <source>
        <dbReference type="ARBA" id="ARBA00022679"/>
    </source>
</evidence>
<evidence type="ECO:0000256" key="13">
    <source>
        <dbReference type="ARBA" id="ARBA00022683"/>
    </source>
</evidence>
<dbReference type="InterPro" id="IPR000032">
    <property type="entry name" value="HPr-like"/>
</dbReference>
<feature type="domain" description="PTS EIIA type-2" evidence="18">
    <location>
        <begin position="2"/>
        <end position="142"/>
    </location>
</feature>
<feature type="domain" description="HPr" evidence="19">
    <location>
        <begin position="160"/>
        <end position="247"/>
    </location>
</feature>
<evidence type="ECO:0000313" key="21">
    <source>
        <dbReference type="Proteomes" id="UP000807785"/>
    </source>
</evidence>
<comment type="function">
    <text evidence="3">The phosphoenolpyruvate-dependent sugar phosphotransferase system (sugar PTS), a major carbohydrate active transport system, catalyzes the phosphorylation of incoming sugar substrates concomitantly with their translocation across the cell membrane. The enzyme II FruAB PTS system is involved in fructose transport.</text>
</comment>
<dbReference type="InterPro" id="IPR008731">
    <property type="entry name" value="PTS_EIN"/>
</dbReference>
<dbReference type="CDD" id="cd00211">
    <property type="entry name" value="PTS_IIA_fru"/>
    <property type="match status" value="1"/>
</dbReference>
<dbReference type="SUPFAM" id="SSF55594">
    <property type="entry name" value="HPr-like"/>
    <property type="match status" value="1"/>
</dbReference>
<keyword evidence="13" id="KW-0598">Phosphotransferase system</keyword>
<dbReference type="InterPro" id="IPR002114">
    <property type="entry name" value="PTS_HPr_Ser_P_site"/>
</dbReference>
<dbReference type="Pfam" id="PF00359">
    <property type="entry name" value="PTS_EIIA_2"/>
    <property type="match status" value="1"/>
</dbReference>
<name>A0A9D7HVD0_9PROT</name>
<dbReference type="Gene3D" id="3.50.30.10">
    <property type="entry name" value="Phosphohistidine domain"/>
    <property type="match status" value="1"/>
</dbReference>
<dbReference type="GO" id="GO:0046872">
    <property type="term" value="F:metal ion binding"/>
    <property type="evidence" value="ECO:0007669"/>
    <property type="project" value="UniProtKB-KW"/>
</dbReference>
<evidence type="ECO:0000256" key="6">
    <source>
        <dbReference type="ARBA" id="ARBA00012232"/>
    </source>
</evidence>
<dbReference type="InterPro" id="IPR050499">
    <property type="entry name" value="PEP-utilizing_PTS_enzyme"/>
</dbReference>
<dbReference type="SUPFAM" id="SSF55804">
    <property type="entry name" value="Phoshotransferase/anion transport protein"/>
    <property type="match status" value="1"/>
</dbReference>
<evidence type="ECO:0000256" key="17">
    <source>
        <dbReference type="SAM" id="Coils"/>
    </source>
</evidence>
<gene>
    <name evidence="20" type="primary">ptsP</name>
    <name evidence="20" type="ORF">IPH26_16830</name>
</gene>
<keyword evidence="9" id="KW-0963">Cytoplasm</keyword>
<reference evidence="20" key="1">
    <citation type="submission" date="2020-10" db="EMBL/GenBank/DDBJ databases">
        <title>Connecting structure to function with the recovery of over 1000 high-quality activated sludge metagenome-assembled genomes encoding full-length rRNA genes using long-read sequencing.</title>
        <authorList>
            <person name="Singleton C.M."/>
            <person name="Petriglieri F."/>
            <person name="Kristensen J.M."/>
            <person name="Kirkegaard R.H."/>
            <person name="Michaelsen T.Y."/>
            <person name="Andersen M.H."/>
            <person name="Karst S.M."/>
            <person name="Dueholm M.S."/>
            <person name="Nielsen P.H."/>
            <person name="Albertsen M."/>
        </authorList>
    </citation>
    <scope>NUCLEOTIDE SEQUENCE</scope>
    <source>
        <strain evidence="20">Bjer_18-Q3-R1-45_BAT3C.347</strain>
    </source>
</reference>
<dbReference type="GO" id="GO:0005737">
    <property type="term" value="C:cytoplasm"/>
    <property type="evidence" value="ECO:0007669"/>
    <property type="project" value="UniProtKB-SubCell"/>
</dbReference>
<accession>A0A9D7HVD0</accession>
<dbReference type="InterPro" id="IPR023151">
    <property type="entry name" value="PEP_util_CS"/>
</dbReference>
<evidence type="ECO:0000256" key="15">
    <source>
        <dbReference type="ARBA" id="ARBA00022777"/>
    </source>
</evidence>
<evidence type="ECO:0000256" key="8">
    <source>
        <dbReference type="ARBA" id="ARBA00022448"/>
    </source>
</evidence>
<dbReference type="PANTHER" id="PTHR46244:SF6">
    <property type="entry name" value="PHOSPHOENOLPYRUVATE-PROTEIN PHOSPHOTRANSFERASE"/>
    <property type="match status" value="1"/>
</dbReference>
<dbReference type="PROSITE" id="PS51094">
    <property type="entry name" value="PTS_EIIA_TYPE_2"/>
    <property type="match status" value="1"/>
</dbReference>
<feature type="coiled-coil region" evidence="17">
    <location>
        <begin position="298"/>
        <end position="332"/>
    </location>
</feature>
<dbReference type="PROSITE" id="PS00370">
    <property type="entry name" value="PEP_ENZYMES_PHOS_SITE"/>
    <property type="match status" value="1"/>
</dbReference>
<dbReference type="SUPFAM" id="SSF52009">
    <property type="entry name" value="Phosphohistidine domain"/>
    <property type="match status" value="1"/>
</dbReference>
<dbReference type="InterPro" id="IPR036618">
    <property type="entry name" value="PtsI_HPr-bd_sf"/>
</dbReference>
<protein>
    <recommendedName>
        <fullName evidence="7">Multiphosphoryl transfer protein</fullName>
        <ecNumber evidence="6">2.7.3.9</ecNumber>
    </recommendedName>
</protein>
<evidence type="ECO:0000256" key="3">
    <source>
        <dbReference type="ARBA" id="ARBA00003136"/>
    </source>
</evidence>
<dbReference type="Gene3D" id="3.40.930.10">
    <property type="entry name" value="Mannitol-specific EII, Chain A"/>
    <property type="match status" value="1"/>
</dbReference>
<dbReference type="NCBIfam" id="TIGR01417">
    <property type="entry name" value="PTS_I_fam"/>
    <property type="match status" value="1"/>
</dbReference>
<dbReference type="SUPFAM" id="SSF51621">
    <property type="entry name" value="Phosphoenolpyruvate/pyruvate domain"/>
    <property type="match status" value="1"/>
</dbReference>
<dbReference type="EMBL" id="JADJEV010000004">
    <property type="protein sequence ID" value="MBK6974530.1"/>
    <property type="molecule type" value="Genomic_DNA"/>
</dbReference>
<dbReference type="GO" id="GO:0009401">
    <property type="term" value="P:phosphoenolpyruvate-dependent sugar phosphotransferase system"/>
    <property type="evidence" value="ECO:0007669"/>
    <property type="project" value="UniProtKB-KW"/>
</dbReference>
<evidence type="ECO:0000256" key="16">
    <source>
        <dbReference type="ARBA" id="ARBA00022842"/>
    </source>
</evidence>
<dbReference type="PROSITE" id="PS00369">
    <property type="entry name" value="PTS_HPR_HIS"/>
    <property type="match status" value="1"/>
</dbReference>
<evidence type="ECO:0000256" key="7">
    <source>
        <dbReference type="ARBA" id="ARBA00015565"/>
    </source>
</evidence>
<dbReference type="CDD" id="cd00367">
    <property type="entry name" value="PTS-HPr_like"/>
    <property type="match status" value="1"/>
</dbReference>
<dbReference type="InterPro" id="IPR002178">
    <property type="entry name" value="PTS_EIIA_type-2_dom"/>
</dbReference>
<dbReference type="PRINTS" id="PR00107">
    <property type="entry name" value="PHOSPHOCPHPR"/>
</dbReference>
<dbReference type="InterPro" id="IPR006318">
    <property type="entry name" value="PTS_EI-like"/>
</dbReference>
<evidence type="ECO:0000256" key="2">
    <source>
        <dbReference type="ARBA" id="ARBA00001946"/>
    </source>
</evidence>
<dbReference type="AlphaFoldDB" id="A0A9D7HVD0"/>
<evidence type="ECO:0000256" key="1">
    <source>
        <dbReference type="ARBA" id="ARBA00000683"/>
    </source>
</evidence>
<comment type="subcellular location">
    <subcellularLocation>
        <location evidence="4">Cytoplasm</location>
    </subcellularLocation>
</comment>
<evidence type="ECO:0000256" key="14">
    <source>
        <dbReference type="ARBA" id="ARBA00022723"/>
    </source>
</evidence>
<keyword evidence="10" id="KW-0597">Phosphoprotein</keyword>
<dbReference type="GO" id="GO:0016301">
    <property type="term" value="F:kinase activity"/>
    <property type="evidence" value="ECO:0007669"/>
    <property type="project" value="UniProtKB-KW"/>
</dbReference>
<comment type="catalytic activity">
    <reaction evidence="1">
        <text>L-histidyl-[protein] + phosphoenolpyruvate = N(pros)-phospho-L-histidyl-[protein] + pyruvate</text>
        <dbReference type="Rhea" id="RHEA:23880"/>
        <dbReference type="Rhea" id="RHEA-COMP:9745"/>
        <dbReference type="Rhea" id="RHEA-COMP:9746"/>
        <dbReference type="ChEBI" id="CHEBI:15361"/>
        <dbReference type="ChEBI" id="CHEBI:29979"/>
        <dbReference type="ChEBI" id="CHEBI:58702"/>
        <dbReference type="ChEBI" id="CHEBI:64837"/>
        <dbReference type="EC" id="2.7.3.9"/>
    </reaction>
</comment>
<organism evidence="20 21">
    <name type="scientific">Candidatus Methylophosphatis roskildensis</name>
    <dbReference type="NCBI Taxonomy" id="2899263"/>
    <lineage>
        <taxon>Bacteria</taxon>
        <taxon>Pseudomonadati</taxon>
        <taxon>Pseudomonadota</taxon>
        <taxon>Betaproteobacteria</taxon>
        <taxon>Nitrosomonadales</taxon>
        <taxon>Sterolibacteriaceae</taxon>
        <taxon>Candidatus Methylophosphatis</taxon>
    </lineage>
</organism>
<dbReference type="InterPro" id="IPR008279">
    <property type="entry name" value="PEP-util_enz_mobile_dom"/>
</dbReference>
<dbReference type="Pfam" id="PF00391">
    <property type="entry name" value="PEP-utilizers"/>
    <property type="match status" value="1"/>
</dbReference>
<keyword evidence="11" id="KW-0762">Sugar transport</keyword>
<dbReference type="InterPro" id="IPR000121">
    <property type="entry name" value="PEP_util_C"/>
</dbReference>
<keyword evidence="17" id="KW-0175">Coiled coil</keyword>
<dbReference type="NCBIfam" id="TIGR01003">
    <property type="entry name" value="PTS_HPr_family"/>
    <property type="match status" value="1"/>
</dbReference>
<comment type="caution">
    <text evidence="20">The sequence shown here is derived from an EMBL/GenBank/DDBJ whole genome shotgun (WGS) entry which is preliminary data.</text>
</comment>
<sequence length="822" mass="87692">MIKLGKESIRLHAQARDKTEAIRLVGSLLVDSGNMKPGYIDSMLLREKVANTYLGNGIAIPHGLPKDRDLIVHTGIAVAQIPAGVQWNSGETVYLVVGIAARSDEHIELLANLTDVLDDAETVRRLANTDDPMDIIARLTQPREAQPGIAAAAAQADDFAKWVDVALPSGAGLHARPATAFVEIAKQFQSEIRVRHVSKVANGKSLVSLLKLGADERASIRIMARGADEDAALQALEAAVKHGLEEEGETGHAAPQPAAGPALALEAKAIAGIAASPGLAIGPLRHFRREKIVVAVTANDAAREAIRLHQSIEAAKAQLQELHDEVKERSGAARAAIFRAHEEFLDDPDLIDTAHQRIKAGHSAGWSWRQTVDERAQDVASLGDALLKERAVDLQDVGRRVLRLLADTLEEEPSLPDSPVILVAEDLSPSDTAKLDPTKVLGICTAAGGPTSHTAIIARSLDIPAIVGAGPAILHQPEDALCILDGDSGNLYLEPTEADLTLARSAQQDWQARREAERLACYQPAITSDGRRVEVVANIGSAAEAEQAVNAGAEGVGLLRTEFLFLGRSEPPTEEEQFETYRAMTKALNGLPLIIRTLDIGGDKEVPYLSLPAEQNPFLGVRGIRLCLARLDLFKPQLRAIFRAAETGPVKIMFPMIATVEELITARAIAEEVRGELHAKPVEIGIMIEVPSAVLMAAELARHADFFSIGTNDLTQYTLAMDRLHPSLARQADALHPAVLRMIDMSVKAAKSAGRWVGVCGGIAGDPKGAAILAGLGVAELSMSIPSVAAVKARIRKLAFADIEALAQRALACQTAAEVRAL</sequence>
<keyword evidence="14" id="KW-0479">Metal-binding</keyword>
<dbReference type="InterPro" id="IPR035895">
    <property type="entry name" value="HPr-like_sf"/>
</dbReference>
<dbReference type="Proteomes" id="UP000807785">
    <property type="component" value="Unassembled WGS sequence"/>
</dbReference>
<keyword evidence="12 20" id="KW-0808">Transferase</keyword>
<keyword evidence="16" id="KW-0460">Magnesium</keyword>
<dbReference type="Gene3D" id="1.10.274.10">
    <property type="entry name" value="PtsI, HPr-binding domain"/>
    <property type="match status" value="1"/>
</dbReference>
<evidence type="ECO:0000256" key="4">
    <source>
        <dbReference type="ARBA" id="ARBA00004496"/>
    </source>
</evidence>